<evidence type="ECO:0000313" key="11">
    <source>
        <dbReference type="Proteomes" id="UP001152799"/>
    </source>
</evidence>
<protein>
    <recommendedName>
        <fullName evidence="9">Invertebrate defensins family profile domain-containing protein</fullName>
    </recommendedName>
</protein>
<name>A0A9N9QR08_9CUCU</name>
<evidence type="ECO:0000256" key="6">
    <source>
        <dbReference type="ARBA" id="ARBA00022940"/>
    </source>
</evidence>
<dbReference type="PANTHER" id="PTHR13645:SF0">
    <property type="entry name" value="DEFENSIN"/>
    <property type="match status" value="1"/>
</dbReference>
<dbReference type="EMBL" id="OU892281">
    <property type="protein sequence ID" value="CAG9769367.1"/>
    <property type="molecule type" value="Genomic_DNA"/>
</dbReference>
<keyword evidence="3" id="KW-0929">Antimicrobial</keyword>
<evidence type="ECO:0000256" key="5">
    <source>
        <dbReference type="ARBA" id="ARBA00022859"/>
    </source>
</evidence>
<dbReference type="GO" id="GO:0050830">
    <property type="term" value="P:defense response to Gram-positive bacterium"/>
    <property type="evidence" value="ECO:0007669"/>
    <property type="project" value="UniProtKB-ARBA"/>
</dbReference>
<feature type="domain" description="Invertebrate defensins family profile" evidence="9">
    <location>
        <begin position="24"/>
        <end position="68"/>
    </location>
</feature>
<keyword evidence="6" id="KW-0211">Defensin</keyword>
<accession>A0A9N9QR08</accession>
<dbReference type="GO" id="GO:0045087">
    <property type="term" value="P:innate immune response"/>
    <property type="evidence" value="ECO:0007669"/>
    <property type="project" value="UniProtKB-KW"/>
</dbReference>
<dbReference type="PANTHER" id="PTHR13645">
    <property type="entry name" value="DEFENSIN"/>
    <property type="match status" value="1"/>
</dbReference>
<evidence type="ECO:0000256" key="7">
    <source>
        <dbReference type="ARBA" id="ARBA00023022"/>
    </source>
</evidence>
<keyword evidence="11" id="KW-1185">Reference proteome</keyword>
<dbReference type="AlphaFoldDB" id="A0A9N9QR08"/>
<evidence type="ECO:0000259" key="9">
    <source>
        <dbReference type="PROSITE" id="PS51378"/>
    </source>
</evidence>
<evidence type="ECO:0000256" key="2">
    <source>
        <dbReference type="ARBA" id="ARBA00022525"/>
    </source>
</evidence>
<keyword evidence="7" id="KW-0044">Antibiotic</keyword>
<evidence type="ECO:0000256" key="8">
    <source>
        <dbReference type="ARBA" id="ARBA00023157"/>
    </source>
</evidence>
<evidence type="ECO:0000313" key="10">
    <source>
        <dbReference type="EMBL" id="CAG9769367.1"/>
    </source>
</evidence>
<evidence type="ECO:0000256" key="3">
    <source>
        <dbReference type="ARBA" id="ARBA00022529"/>
    </source>
</evidence>
<dbReference type="SUPFAM" id="SSF57095">
    <property type="entry name" value="Scorpion toxin-like"/>
    <property type="match status" value="1"/>
</dbReference>
<dbReference type="FunFam" id="3.30.30.10:FF:000005">
    <property type="entry name" value="Defensin"/>
    <property type="match status" value="1"/>
</dbReference>
<comment type="subcellular location">
    <subcellularLocation>
        <location evidence="1">Secreted</location>
    </subcellularLocation>
</comment>
<keyword evidence="5" id="KW-0391">Immunity</keyword>
<dbReference type="Proteomes" id="UP001152799">
    <property type="component" value="Chromosome 5"/>
</dbReference>
<keyword evidence="8" id="KW-1015">Disulfide bond</keyword>
<dbReference type="PROSITE" id="PS51378">
    <property type="entry name" value="INVERT_DEFENSINS"/>
    <property type="match status" value="1"/>
</dbReference>
<sequence>MSTYGAPVEEFDEQIHEGHIRVRRATCDLLSFEIKGIKINDSACAAHCITRGKRGGYCNDYKVCVCRK</sequence>
<evidence type="ECO:0000256" key="4">
    <source>
        <dbReference type="ARBA" id="ARBA00022588"/>
    </source>
</evidence>
<keyword evidence="2" id="KW-0964">Secreted</keyword>
<proteinExistence type="predicted"/>
<dbReference type="Pfam" id="PF01097">
    <property type="entry name" value="Defensin_2"/>
    <property type="match status" value="1"/>
</dbReference>
<dbReference type="GO" id="GO:0005615">
    <property type="term" value="C:extracellular space"/>
    <property type="evidence" value="ECO:0007669"/>
    <property type="project" value="TreeGrafter"/>
</dbReference>
<dbReference type="InterPro" id="IPR001542">
    <property type="entry name" value="Defensin_invertebrate/fungal"/>
</dbReference>
<dbReference type="GO" id="GO:0006959">
    <property type="term" value="P:humoral immune response"/>
    <property type="evidence" value="ECO:0007669"/>
    <property type="project" value="TreeGrafter"/>
</dbReference>
<reference evidence="10" key="1">
    <citation type="submission" date="2022-01" db="EMBL/GenBank/DDBJ databases">
        <authorList>
            <person name="King R."/>
        </authorList>
    </citation>
    <scope>NUCLEOTIDE SEQUENCE</scope>
</reference>
<dbReference type="InterPro" id="IPR036574">
    <property type="entry name" value="Scorpion_toxin-like_sf"/>
</dbReference>
<gene>
    <name evidence="10" type="ORF">CEUTPL_LOCUS9879</name>
</gene>
<dbReference type="Gene3D" id="3.30.30.10">
    <property type="entry name" value="Knottin, scorpion toxin-like"/>
    <property type="match status" value="1"/>
</dbReference>
<evidence type="ECO:0000256" key="1">
    <source>
        <dbReference type="ARBA" id="ARBA00004613"/>
    </source>
</evidence>
<keyword evidence="4" id="KW-0399">Innate immunity</keyword>
<organism evidence="10 11">
    <name type="scientific">Ceutorhynchus assimilis</name>
    <name type="common">cabbage seed weevil</name>
    <dbReference type="NCBI Taxonomy" id="467358"/>
    <lineage>
        <taxon>Eukaryota</taxon>
        <taxon>Metazoa</taxon>
        <taxon>Ecdysozoa</taxon>
        <taxon>Arthropoda</taxon>
        <taxon>Hexapoda</taxon>
        <taxon>Insecta</taxon>
        <taxon>Pterygota</taxon>
        <taxon>Neoptera</taxon>
        <taxon>Endopterygota</taxon>
        <taxon>Coleoptera</taxon>
        <taxon>Polyphaga</taxon>
        <taxon>Cucujiformia</taxon>
        <taxon>Curculionidae</taxon>
        <taxon>Ceutorhynchinae</taxon>
        <taxon>Ceutorhynchus</taxon>
    </lineage>
</organism>
<dbReference type="CDD" id="cd21806">
    <property type="entry name" value="DEFL_defensin-like"/>
    <property type="match status" value="1"/>
</dbReference>
<dbReference type="OrthoDB" id="10038290at2759"/>